<gene>
    <name evidence="10" type="primary">kdsA</name>
    <name evidence="10" type="ORF">IFK94_16440</name>
</gene>
<dbReference type="PANTHER" id="PTHR21057">
    <property type="entry name" value="PHOSPHO-2-DEHYDRO-3-DEOXYHEPTONATE ALDOLASE"/>
    <property type="match status" value="1"/>
</dbReference>
<comment type="pathway">
    <text evidence="3">Carbohydrate biosynthesis; 3-deoxy-D-manno-octulosonate biosynthesis; 3-deoxy-D-manno-octulosonate from D-ribulose 5-phosphate: step 2/3.</text>
</comment>
<comment type="pathway">
    <text evidence="2">Bacterial outer membrane biogenesis; lipopolysaccharide biosynthesis.</text>
</comment>
<evidence type="ECO:0000259" key="9">
    <source>
        <dbReference type="Pfam" id="PF00793"/>
    </source>
</evidence>
<evidence type="ECO:0000256" key="6">
    <source>
        <dbReference type="ARBA" id="ARBA00022490"/>
    </source>
</evidence>
<evidence type="ECO:0000313" key="11">
    <source>
        <dbReference type="Proteomes" id="UP000648239"/>
    </source>
</evidence>
<evidence type="ECO:0000256" key="3">
    <source>
        <dbReference type="ARBA" id="ARBA00004845"/>
    </source>
</evidence>
<evidence type="ECO:0000256" key="5">
    <source>
        <dbReference type="ARBA" id="ARBA00012693"/>
    </source>
</evidence>
<dbReference type="InterPro" id="IPR013785">
    <property type="entry name" value="Aldolase_TIM"/>
</dbReference>
<evidence type="ECO:0000256" key="1">
    <source>
        <dbReference type="ARBA" id="ARBA00004496"/>
    </source>
</evidence>
<comment type="catalytic activity">
    <reaction evidence="8">
        <text>D-arabinose 5-phosphate + phosphoenolpyruvate + H2O = 3-deoxy-alpha-D-manno-2-octulosonate-8-phosphate + phosphate</text>
        <dbReference type="Rhea" id="RHEA:14053"/>
        <dbReference type="ChEBI" id="CHEBI:15377"/>
        <dbReference type="ChEBI" id="CHEBI:43474"/>
        <dbReference type="ChEBI" id="CHEBI:57693"/>
        <dbReference type="ChEBI" id="CHEBI:58702"/>
        <dbReference type="ChEBI" id="CHEBI:85985"/>
        <dbReference type="EC" id="2.5.1.55"/>
    </reaction>
</comment>
<protein>
    <recommendedName>
        <fullName evidence="5">3-deoxy-8-phosphooctulonate synthase</fullName>
        <ecNumber evidence="5">2.5.1.55</ecNumber>
    </recommendedName>
</protein>
<dbReference type="EC" id="2.5.1.55" evidence="5"/>
<dbReference type="EMBL" id="JACXWD010000171">
    <property type="protein sequence ID" value="MBD3869709.1"/>
    <property type="molecule type" value="Genomic_DNA"/>
</dbReference>
<accession>A0A8J6Y550</accession>
<dbReference type="InterPro" id="IPR006218">
    <property type="entry name" value="DAHP1/KDSA"/>
</dbReference>
<dbReference type="GO" id="GO:0008676">
    <property type="term" value="F:3-deoxy-8-phosphooctulonate synthase activity"/>
    <property type="evidence" value="ECO:0007669"/>
    <property type="project" value="UniProtKB-EC"/>
</dbReference>
<keyword evidence="6" id="KW-0963">Cytoplasm</keyword>
<evidence type="ECO:0000256" key="7">
    <source>
        <dbReference type="ARBA" id="ARBA00022679"/>
    </source>
</evidence>
<comment type="similarity">
    <text evidence="4">Belongs to the KdsA family.</text>
</comment>
<organism evidence="10 11">
    <name type="scientific">Candidatus Polarisedimenticola svalbardensis</name>
    <dbReference type="NCBI Taxonomy" id="2886004"/>
    <lineage>
        <taxon>Bacteria</taxon>
        <taxon>Pseudomonadati</taxon>
        <taxon>Acidobacteriota</taxon>
        <taxon>Candidatus Polarisedimenticolia</taxon>
        <taxon>Candidatus Polarisedimenticolales</taxon>
        <taxon>Candidatus Polarisedimenticolaceae</taxon>
        <taxon>Candidatus Polarisedimenticola</taxon>
    </lineage>
</organism>
<name>A0A8J6Y550_9BACT</name>
<evidence type="ECO:0000256" key="8">
    <source>
        <dbReference type="ARBA" id="ARBA00049112"/>
    </source>
</evidence>
<dbReference type="UniPathway" id="UPA00030"/>
<feature type="domain" description="DAHP synthetase I/KDSA" evidence="9">
    <location>
        <begin position="12"/>
        <end position="266"/>
    </location>
</feature>
<comment type="subcellular location">
    <subcellularLocation>
        <location evidence="1">Cytoplasm</location>
    </subcellularLocation>
</comment>
<dbReference type="NCBIfam" id="TIGR01362">
    <property type="entry name" value="KDO8P_synth"/>
    <property type="match status" value="1"/>
</dbReference>
<dbReference type="NCBIfam" id="NF003543">
    <property type="entry name" value="PRK05198.1"/>
    <property type="match status" value="1"/>
</dbReference>
<evidence type="ECO:0000256" key="4">
    <source>
        <dbReference type="ARBA" id="ARBA00010499"/>
    </source>
</evidence>
<dbReference type="UniPathway" id="UPA00357">
    <property type="reaction ID" value="UER00474"/>
</dbReference>
<proteinExistence type="inferred from homology"/>
<sequence length="278" mass="30006">MNVAEPIVLGDHKVGRGQPLYIIAGPCVLEDPDEMLETATALASICARLDVGYCFKASYRKDNRTSSDSYRGPGIDDGLRLLDRIKDAVGVPVVTDFHHPEEADAVAEVAEVLQIPAFLCRQTSLLEAAGRTGRVVNVKKGQFLAAEGMGQAAGKLRQVGCDRILFTERGSFFGYGDLTVDFRSIQIMRELGHPVVFDATHSVQSPGSTGTTTGGTPRLIPLLARCGMAAGCDLVFLEVHPEPSRAKSDAGSQLPLEAFEPLVTEMIKFRNLYLEAND</sequence>
<dbReference type="InterPro" id="IPR006269">
    <property type="entry name" value="KDO8P_synthase"/>
</dbReference>
<evidence type="ECO:0000313" key="10">
    <source>
        <dbReference type="EMBL" id="MBD3869709.1"/>
    </source>
</evidence>
<dbReference type="SUPFAM" id="SSF51569">
    <property type="entry name" value="Aldolase"/>
    <property type="match status" value="1"/>
</dbReference>
<dbReference type="Gene3D" id="3.20.20.70">
    <property type="entry name" value="Aldolase class I"/>
    <property type="match status" value="1"/>
</dbReference>
<dbReference type="GO" id="GO:0005737">
    <property type="term" value="C:cytoplasm"/>
    <property type="evidence" value="ECO:0007669"/>
    <property type="project" value="UniProtKB-SubCell"/>
</dbReference>
<comment type="caution">
    <text evidence="10">The sequence shown here is derived from an EMBL/GenBank/DDBJ whole genome shotgun (WGS) entry which is preliminary data.</text>
</comment>
<keyword evidence="7 10" id="KW-0808">Transferase</keyword>
<dbReference type="AlphaFoldDB" id="A0A8J6Y550"/>
<dbReference type="Pfam" id="PF00793">
    <property type="entry name" value="DAHP_synth_1"/>
    <property type="match status" value="1"/>
</dbReference>
<dbReference type="Proteomes" id="UP000648239">
    <property type="component" value="Unassembled WGS sequence"/>
</dbReference>
<dbReference type="GO" id="GO:0009103">
    <property type="term" value="P:lipopolysaccharide biosynthetic process"/>
    <property type="evidence" value="ECO:0007669"/>
    <property type="project" value="UniProtKB-UniPathway"/>
</dbReference>
<reference evidence="10 11" key="1">
    <citation type="submission" date="2020-08" db="EMBL/GenBank/DDBJ databases">
        <title>Acidobacteriota in marine sediments use diverse sulfur dissimilation pathways.</title>
        <authorList>
            <person name="Wasmund K."/>
        </authorList>
    </citation>
    <scope>NUCLEOTIDE SEQUENCE [LARGE SCALE GENOMIC DNA]</scope>
    <source>
        <strain evidence="10">MAG AM4</strain>
    </source>
</reference>
<evidence type="ECO:0000256" key="2">
    <source>
        <dbReference type="ARBA" id="ARBA00004756"/>
    </source>
</evidence>